<reference evidence="1 2" key="1">
    <citation type="submission" date="2018-10" db="EMBL/GenBank/DDBJ databases">
        <title>Draft genome sequence of the microsporidian Tubulinosema ratisbonensis.</title>
        <authorList>
            <person name="Polonais V."/>
            <person name="Peyretaillade E."/>
            <person name="Niehus S."/>
            <person name="Wawrzyniak I."/>
            <person name="Franchet A."/>
            <person name="Gaspin C."/>
            <person name="Reichstadt M."/>
            <person name="Belser C."/>
            <person name="Labadie K."/>
            <person name="Delbac F."/>
            <person name="Ferrandon D."/>
        </authorList>
    </citation>
    <scope>NUCLEOTIDE SEQUENCE [LARGE SCALE GENOMIC DNA]</scope>
    <source>
        <strain evidence="1 2">Franzen</strain>
    </source>
</reference>
<dbReference type="AlphaFoldDB" id="A0A437AN39"/>
<dbReference type="EMBL" id="RCSS01000217">
    <property type="protein sequence ID" value="RVD92447.1"/>
    <property type="molecule type" value="Genomic_DNA"/>
</dbReference>
<organism evidence="1 2">
    <name type="scientific">Tubulinosema ratisbonensis</name>
    <dbReference type="NCBI Taxonomy" id="291195"/>
    <lineage>
        <taxon>Eukaryota</taxon>
        <taxon>Fungi</taxon>
        <taxon>Fungi incertae sedis</taxon>
        <taxon>Microsporidia</taxon>
        <taxon>Tubulinosematoidea</taxon>
        <taxon>Tubulinosematidae</taxon>
        <taxon>Tubulinosema</taxon>
    </lineage>
</organism>
<evidence type="ECO:0008006" key="3">
    <source>
        <dbReference type="Google" id="ProtNLM"/>
    </source>
</evidence>
<keyword evidence="2" id="KW-1185">Reference proteome</keyword>
<proteinExistence type="predicted"/>
<evidence type="ECO:0000313" key="2">
    <source>
        <dbReference type="Proteomes" id="UP000282876"/>
    </source>
</evidence>
<comment type="caution">
    <text evidence="1">The sequence shown here is derived from an EMBL/GenBank/DDBJ whole genome shotgun (WGS) entry which is preliminary data.</text>
</comment>
<evidence type="ECO:0000313" key="1">
    <source>
        <dbReference type="EMBL" id="RVD92447.1"/>
    </source>
</evidence>
<gene>
    <name evidence="1" type="ORF">TUBRATIS_10450</name>
</gene>
<protein>
    <recommendedName>
        <fullName evidence="3">Ricin B lectin domain-containing protein</fullName>
    </recommendedName>
</protein>
<name>A0A437AN39_9MICR</name>
<accession>A0A437AN39</accession>
<sequence>MLFFYSVLCTLEKNKLDTPVVITALDNPLLYIGIGYAGVISLLDGPPSTENIKISASRNQESGRYHILVENIMMCHRKNNTVGDCNHGDQITNEWFVTPVIEGGYMVQTRIGNKPDTLMCLTRSTKDESILIMGRCSESRIGQHWRVGKIPVSKQPDVPDVPPLS</sequence>
<dbReference type="VEuPathDB" id="MicrosporidiaDB:TUBRATIS_10450"/>
<dbReference type="Proteomes" id="UP000282876">
    <property type="component" value="Unassembled WGS sequence"/>
</dbReference>